<comment type="caution">
    <text evidence="2">The sequence shown here is derived from an EMBL/GenBank/DDBJ whole genome shotgun (WGS) entry which is preliminary data.</text>
</comment>
<evidence type="ECO:0000313" key="3">
    <source>
        <dbReference type="Proteomes" id="UP000808349"/>
    </source>
</evidence>
<reference evidence="2 3" key="1">
    <citation type="submission" date="2020-10" db="EMBL/GenBank/DDBJ databases">
        <title>Connecting structure to function with the recovery of over 1000 high-quality activated sludge metagenome-assembled genomes encoding full-length rRNA genes using long-read sequencing.</title>
        <authorList>
            <person name="Singleton C.M."/>
            <person name="Petriglieri F."/>
            <person name="Kristensen J.M."/>
            <person name="Kirkegaard R.H."/>
            <person name="Michaelsen T.Y."/>
            <person name="Andersen M.H."/>
            <person name="Karst S.M."/>
            <person name="Dueholm M.S."/>
            <person name="Nielsen P.H."/>
            <person name="Albertsen M."/>
        </authorList>
    </citation>
    <scope>NUCLEOTIDE SEQUENCE [LARGE SCALE GENOMIC DNA]</scope>
    <source>
        <strain evidence="2">Ribe_18-Q3-R11-54_BAT3C.373</strain>
    </source>
</reference>
<evidence type="ECO:0000313" key="2">
    <source>
        <dbReference type="EMBL" id="MBK9718176.1"/>
    </source>
</evidence>
<dbReference type="EMBL" id="JADKFW010000007">
    <property type="protein sequence ID" value="MBK9718176.1"/>
    <property type="molecule type" value="Genomic_DNA"/>
</dbReference>
<dbReference type="AlphaFoldDB" id="A0A9D7SB27"/>
<feature type="domain" description="Secretion system C-terminal sorting" evidence="1">
    <location>
        <begin position="425"/>
        <end position="500"/>
    </location>
</feature>
<organism evidence="2 3">
    <name type="scientific">Candidatus Defluviibacterium haderslevense</name>
    <dbReference type="NCBI Taxonomy" id="2981993"/>
    <lineage>
        <taxon>Bacteria</taxon>
        <taxon>Pseudomonadati</taxon>
        <taxon>Bacteroidota</taxon>
        <taxon>Saprospiria</taxon>
        <taxon>Saprospirales</taxon>
        <taxon>Saprospiraceae</taxon>
        <taxon>Candidatus Defluviibacterium</taxon>
    </lineage>
</organism>
<sequence>MERYIAFFLIILFTDFDSKAQSNFDLVIPSFEYKVEAIVSPAIEIQDTIYCFVINQYAYKYGNSASFAKISKNGQIISNKDFLDSINPYWVYDTKKIKDGVLISGNQFIYKRRGFSLYYAKLNNKLDTIWSKTINTKYNSPGLNEIIQLKNGNILMAGSDNHNRPTGGTYQDSNNAVLILADSLGEIIKYNNIQKNNPMSLEGFDAVFEDKENNIYGVGKIQLGTLYNRGLIIKFNPEGEIIWRKEFTESGYGIALNYMNEFADGTLVAIGGIYKPFFDNDPQDWIYILKLDKNGNLKSKKKILKKHLGETENCVVDNAGNYICAGFTSKDANSQTNGYLVKFSSNGDSIWSREFSHRDDRDEYFFNIASASDGGYYLTGLNWISDEDHSSKGWIVKTDSNGCVVPGCATAVNVEKEYHGALFNLFPNPVSDHLSIYLNDEDLQDRRYHLKYLDQNGRIVLTKAFSGRKTDVEVSSLIAGMYFYQIDDGKKIVQSGKMVIR</sequence>
<name>A0A9D7SB27_9BACT</name>
<proteinExistence type="predicted"/>
<protein>
    <submittedName>
        <fullName evidence="2">T9SS type A sorting domain-containing protein</fullName>
    </submittedName>
</protein>
<dbReference type="Pfam" id="PF18962">
    <property type="entry name" value="Por_Secre_tail"/>
    <property type="match status" value="1"/>
</dbReference>
<dbReference type="SUPFAM" id="SSF63829">
    <property type="entry name" value="Calcium-dependent phosphotriesterase"/>
    <property type="match status" value="1"/>
</dbReference>
<dbReference type="PANTHER" id="PTHR42754">
    <property type="entry name" value="ENDOGLUCANASE"/>
    <property type="match status" value="1"/>
</dbReference>
<dbReference type="NCBIfam" id="TIGR04183">
    <property type="entry name" value="Por_Secre_tail"/>
    <property type="match status" value="1"/>
</dbReference>
<dbReference type="Proteomes" id="UP000808349">
    <property type="component" value="Unassembled WGS sequence"/>
</dbReference>
<evidence type="ECO:0000259" key="1">
    <source>
        <dbReference type="Pfam" id="PF18962"/>
    </source>
</evidence>
<accession>A0A9D7SB27</accession>
<dbReference type="InterPro" id="IPR026444">
    <property type="entry name" value="Secre_tail"/>
</dbReference>
<gene>
    <name evidence="2" type="ORF">IPO85_11815</name>
</gene>
<dbReference type="PANTHER" id="PTHR42754:SF1">
    <property type="entry name" value="LIPOPROTEIN"/>
    <property type="match status" value="1"/>
</dbReference>